<dbReference type="Pfam" id="PF22691">
    <property type="entry name" value="Thiolase_C_1"/>
    <property type="match status" value="1"/>
</dbReference>
<evidence type="ECO:0000259" key="1">
    <source>
        <dbReference type="Pfam" id="PF00108"/>
    </source>
</evidence>
<dbReference type="PANTHER" id="PTHR42870">
    <property type="entry name" value="ACETYL-COA C-ACETYLTRANSFERASE"/>
    <property type="match status" value="1"/>
</dbReference>
<dbReference type="PIRSF" id="PIRSF000429">
    <property type="entry name" value="Ac-CoA_Ac_transf"/>
    <property type="match status" value="1"/>
</dbReference>
<name>A0ABD6F9A4_9PSEU</name>
<evidence type="ECO:0000259" key="2">
    <source>
        <dbReference type="Pfam" id="PF22691"/>
    </source>
</evidence>
<dbReference type="Gene3D" id="3.40.47.10">
    <property type="match status" value="1"/>
</dbReference>
<dbReference type="InterPro" id="IPR016039">
    <property type="entry name" value="Thiolase-like"/>
</dbReference>
<dbReference type="SUPFAM" id="SSF53901">
    <property type="entry name" value="Thiolase-like"/>
    <property type="match status" value="1"/>
</dbReference>
<dbReference type="CDD" id="cd00829">
    <property type="entry name" value="SCP-x_thiolase"/>
    <property type="match status" value="1"/>
</dbReference>
<proteinExistence type="predicted"/>
<gene>
    <name evidence="3" type="ORF">DIU77_000185</name>
</gene>
<dbReference type="NCBIfam" id="NF005704">
    <property type="entry name" value="PRK07516.1"/>
    <property type="match status" value="1"/>
</dbReference>
<accession>A0ABD6F9A4</accession>
<organism evidence="3 4">
    <name type="scientific">Thermocrispum agreste</name>
    <dbReference type="NCBI Taxonomy" id="37925"/>
    <lineage>
        <taxon>Bacteria</taxon>
        <taxon>Bacillati</taxon>
        <taxon>Actinomycetota</taxon>
        <taxon>Actinomycetes</taxon>
        <taxon>Pseudonocardiales</taxon>
        <taxon>Pseudonocardiaceae</taxon>
        <taxon>Thermocrispum</taxon>
    </lineage>
</organism>
<feature type="domain" description="Thiolase C-terminal" evidence="2">
    <location>
        <begin position="251"/>
        <end position="387"/>
    </location>
</feature>
<reference evidence="3 4" key="1">
    <citation type="journal article" date="2021" name="BMC Genomics">
        <title>Genome-resolved metagenome and metatranscriptome analyses of thermophilic composting reveal key bacterial players and their metabolic interactions.</title>
        <authorList>
            <person name="Braga L.P.P."/>
            <person name="Pereira R.V."/>
            <person name="Martins L.F."/>
            <person name="Moura L.M.S."/>
            <person name="Sanchez F.B."/>
            <person name="Patane J.S.L."/>
            <person name="da Silva A.M."/>
            <person name="Setubal J.C."/>
        </authorList>
    </citation>
    <scope>NUCLEOTIDE SEQUENCE [LARGE SCALE GENOMIC DNA]</scope>
    <source>
        <strain evidence="3">ZC4RG45</strain>
    </source>
</reference>
<dbReference type="EMBL" id="QGUI02000001">
    <property type="protein sequence ID" value="MFO7190651.1"/>
    <property type="molecule type" value="Genomic_DNA"/>
</dbReference>
<sequence length="389" mass="40289">MSLNAHITGWAHTRFGKLSATLEELVVEVTRGALASAELEASEIDAIYYAQYNAGMHPLTFGSALPLQADDPLWGVPATRVENACASGATAVHQGLLALRSGVARHVLVVGVEKMTETDAAGVRKALIGADYEKAGTDYPLGFAGRFALVAQEYSRRFGDCGDTLARIAAKSHRNALDNPYAHLRKDFDEEFCRTVSDANPLVADPLRRTDCSPVSDGAAALVLSAGSAPHATAGGAVSVAGVGHATDYFPAAKRDPLAFAASATAWQRAMDMAGVGVADLSFVEVHDCFTIAELVLYETFGLAPAGKGSTLLDDGTVYRDGRLPVNPSGGLKSKGHPVGATGVSQLVLAAMQLTGSAGAMQLPEASVAAVHNMGGLGIANFVTVLRAG</sequence>
<dbReference type="Proteomes" id="UP000249324">
    <property type="component" value="Unassembled WGS sequence"/>
</dbReference>
<comment type="caution">
    <text evidence="3">The sequence shown here is derived from an EMBL/GenBank/DDBJ whole genome shotgun (WGS) entry which is preliminary data.</text>
</comment>
<dbReference type="InterPro" id="IPR020616">
    <property type="entry name" value="Thiolase_N"/>
</dbReference>
<dbReference type="PANTHER" id="PTHR42870:SF1">
    <property type="entry name" value="NON-SPECIFIC LIPID-TRANSFER PROTEIN-LIKE 2"/>
    <property type="match status" value="1"/>
</dbReference>
<dbReference type="AlphaFoldDB" id="A0ABD6F9A4"/>
<dbReference type="InterPro" id="IPR002155">
    <property type="entry name" value="Thiolase"/>
</dbReference>
<dbReference type="Pfam" id="PF00108">
    <property type="entry name" value="Thiolase_N"/>
    <property type="match status" value="1"/>
</dbReference>
<protein>
    <submittedName>
        <fullName evidence="3">Thiolase domain-containing protein</fullName>
    </submittedName>
</protein>
<dbReference type="InterPro" id="IPR055140">
    <property type="entry name" value="Thiolase_C_2"/>
</dbReference>
<feature type="domain" description="Thiolase N-terminal" evidence="1">
    <location>
        <begin position="10"/>
        <end position="225"/>
    </location>
</feature>
<evidence type="ECO:0000313" key="3">
    <source>
        <dbReference type="EMBL" id="MFO7190651.1"/>
    </source>
</evidence>
<evidence type="ECO:0000313" key="4">
    <source>
        <dbReference type="Proteomes" id="UP000249324"/>
    </source>
</evidence>